<dbReference type="AlphaFoldDB" id="A0A0A8YI23"/>
<dbReference type="EMBL" id="GBRH01272304">
    <property type="protein sequence ID" value="JAD25591.1"/>
    <property type="molecule type" value="Transcribed_RNA"/>
</dbReference>
<name>A0A0A8YI23_ARUDO</name>
<reference evidence="1" key="1">
    <citation type="submission" date="2014-09" db="EMBL/GenBank/DDBJ databases">
        <authorList>
            <person name="Magalhaes I.L.F."/>
            <person name="Oliveira U."/>
            <person name="Santos F.R."/>
            <person name="Vidigal T.H.D.A."/>
            <person name="Brescovit A.D."/>
            <person name="Santos A.J."/>
        </authorList>
    </citation>
    <scope>NUCLEOTIDE SEQUENCE</scope>
    <source>
        <tissue evidence="1">Shoot tissue taken approximately 20 cm above the soil surface</tissue>
    </source>
</reference>
<sequence length="58" mass="6675">MIGMLNACVIPLYSCLLFHYTLMFGYCTMYNLVHYTEKSTSCINSFSHLHTCPNHPVI</sequence>
<organism evidence="1">
    <name type="scientific">Arundo donax</name>
    <name type="common">Giant reed</name>
    <name type="synonym">Donax arundinaceus</name>
    <dbReference type="NCBI Taxonomy" id="35708"/>
    <lineage>
        <taxon>Eukaryota</taxon>
        <taxon>Viridiplantae</taxon>
        <taxon>Streptophyta</taxon>
        <taxon>Embryophyta</taxon>
        <taxon>Tracheophyta</taxon>
        <taxon>Spermatophyta</taxon>
        <taxon>Magnoliopsida</taxon>
        <taxon>Liliopsida</taxon>
        <taxon>Poales</taxon>
        <taxon>Poaceae</taxon>
        <taxon>PACMAD clade</taxon>
        <taxon>Arundinoideae</taxon>
        <taxon>Arundineae</taxon>
        <taxon>Arundo</taxon>
    </lineage>
</organism>
<accession>A0A0A8YI23</accession>
<proteinExistence type="predicted"/>
<reference evidence="1" key="2">
    <citation type="journal article" date="2015" name="Data Brief">
        <title>Shoot transcriptome of the giant reed, Arundo donax.</title>
        <authorList>
            <person name="Barrero R.A."/>
            <person name="Guerrero F.D."/>
            <person name="Moolhuijzen P."/>
            <person name="Goolsby J.A."/>
            <person name="Tidwell J."/>
            <person name="Bellgard S.E."/>
            <person name="Bellgard M.I."/>
        </authorList>
    </citation>
    <scope>NUCLEOTIDE SEQUENCE</scope>
    <source>
        <tissue evidence="1">Shoot tissue taken approximately 20 cm above the soil surface</tissue>
    </source>
</reference>
<evidence type="ECO:0000313" key="1">
    <source>
        <dbReference type="EMBL" id="JAD25591.1"/>
    </source>
</evidence>
<protein>
    <submittedName>
        <fullName evidence="1">Uncharacterized protein</fullName>
    </submittedName>
</protein>